<sequence>MKMIVHDLEDAGAISWLTEFGEGQDMIGTNDALIRHCTGCFGCWTRTPGTCVLKDEYRYLGARLALCDEMVLISRCTYGGYSPFVCNVMNRMLPYVLPYFKTLEDQTHHQLRYEQTVRLNVYFYGENQTENERQTAQALVRANSLNIGAKHYEVSFYEDVQQLKEALS</sequence>
<protein>
    <submittedName>
        <fullName evidence="1">Flavodoxin family protein</fullName>
    </submittedName>
</protein>
<organism evidence="1 2">
    <name type="scientific">Saccharibacillus sacchari</name>
    <dbReference type="NCBI Taxonomy" id="456493"/>
    <lineage>
        <taxon>Bacteria</taxon>
        <taxon>Bacillati</taxon>
        <taxon>Bacillota</taxon>
        <taxon>Bacilli</taxon>
        <taxon>Bacillales</taxon>
        <taxon>Paenibacillaceae</taxon>
        <taxon>Saccharibacillus</taxon>
    </lineage>
</organism>
<dbReference type="EMBL" id="JBBKAR010000026">
    <property type="protein sequence ID" value="MEJ8303771.1"/>
    <property type="molecule type" value="Genomic_DNA"/>
</dbReference>
<comment type="caution">
    <text evidence="1">The sequence shown here is derived from an EMBL/GenBank/DDBJ whole genome shotgun (WGS) entry which is preliminary data.</text>
</comment>
<reference evidence="1" key="1">
    <citation type="submission" date="2024-03" db="EMBL/GenBank/DDBJ databases">
        <title>Whole genome sequecning of epiphytes from Marcgravia umbellata leaves.</title>
        <authorList>
            <person name="Kumar G."/>
            <person name="Savka M.A."/>
        </authorList>
    </citation>
    <scope>NUCLEOTIDE SEQUENCE</scope>
    <source>
        <strain evidence="1">RIT_BL5</strain>
    </source>
</reference>
<gene>
    <name evidence="1" type="ORF">WKI47_07635</name>
</gene>
<keyword evidence="2" id="KW-1185">Reference proteome</keyword>
<accession>A0ACC6PA15</accession>
<evidence type="ECO:0000313" key="1">
    <source>
        <dbReference type="EMBL" id="MEJ8303771.1"/>
    </source>
</evidence>
<name>A0ACC6PA15_9BACL</name>
<evidence type="ECO:0000313" key="2">
    <source>
        <dbReference type="Proteomes" id="UP001380953"/>
    </source>
</evidence>
<proteinExistence type="predicted"/>
<dbReference type="Proteomes" id="UP001380953">
    <property type="component" value="Unassembled WGS sequence"/>
</dbReference>